<dbReference type="AlphaFoldDB" id="A0A9X4SQ62"/>
<dbReference type="PROSITE" id="PS00092">
    <property type="entry name" value="N6_MTASE"/>
    <property type="match status" value="1"/>
</dbReference>
<dbReference type="Gene3D" id="1.10.1020.10">
    <property type="entry name" value="Adenine-specific Methyltransferase, Domain 2"/>
    <property type="match status" value="1"/>
</dbReference>
<dbReference type="GO" id="GO:0043565">
    <property type="term" value="F:sequence-specific DNA binding"/>
    <property type="evidence" value="ECO:0007669"/>
    <property type="project" value="TreeGrafter"/>
</dbReference>
<dbReference type="PANTHER" id="PTHR30481">
    <property type="entry name" value="DNA ADENINE METHYLASE"/>
    <property type="match status" value="1"/>
</dbReference>
<dbReference type="PRINTS" id="PR00505">
    <property type="entry name" value="D12N6MTFRASE"/>
</dbReference>
<evidence type="ECO:0000313" key="10">
    <source>
        <dbReference type="Proteomes" id="UP001155500"/>
    </source>
</evidence>
<comment type="catalytic activity">
    <reaction evidence="6 8">
        <text>a 2'-deoxyadenosine in DNA + S-adenosyl-L-methionine = an N(6)-methyl-2'-deoxyadenosine in DNA + S-adenosyl-L-homocysteine + H(+)</text>
        <dbReference type="Rhea" id="RHEA:15197"/>
        <dbReference type="Rhea" id="RHEA-COMP:12418"/>
        <dbReference type="Rhea" id="RHEA-COMP:12419"/>
        <dbReference type="ChEBI" id="CHEBI:15378"/>
        <dbReference type="ChEBI" id="CHEBI:57856"/>
        <dbReference type="ChEBI" id="CHEBI:59789"/>
        <dbReference type="ChEBI" id="CHEBI:90615"/>
        <dbReference type="ChEBI" id="CHEBI:90616"/>
        <dbReference type="EC" id="2.1.1.72"/>
    </reaction>
</comment>
<name>A0A9X4SQ62_9PAST</name>
<feature type="binding site" evidence="7">
    <location>
        <position position="8"/>
    </location>
    <ligand>
        <name>S-adenosyl-L-methionine</name>
        <dbReference type="ChEBI" id="CHEBI:59789"/>
    </ligand>
</feature>
<evidence type="ECO:0000256" key="6">
    <source>
        <dbReference type="ARBA" id="ARBA00047942"/>
    </source>
</evidence>
<evidence type="ECO:0000256" key="8">
    <source>
        <dbReference type="RuleBase" id="RU361257"/>
    </source>
</evidence>
<sequence length="267" mass="31560">MIKPVIKWSGSKRSQSEKIKSFLPESYDTYYEPFIGGGSMLYAIKPKKSICGDICEPLIALWKEIRDNPQKLSEEYRDRWVRLQKEGYTVYYEIRDSFNHNKLPYDLMFLSRTCVNGLIRFNDKGEFNNSLHYSRKGINPDTLDKIIMDWSKHIQNTEFFADDYITTTASAKSDDIIYLDPPYFHTKGRYFGTIDFDRFLEYLADLNKRGIKWILSFDGRRGEEDYIVDIPKELYKRHELIPSGNSTFKKVIDKETETVLESLYLNY</sequence>
<evidence type="ECO:0000256" key="2">
    <source>
        <dbReference type="ARBA" id="ARBA00011900"/>
    </source>
</evidence>
<keyword evidence="3 8" id="KW-0489">Methyltransferase</keyword>
<keyword evidence="4 8" id="KW-0808">Transferase</keyword>
<dbReference type="InterPro" id="IPR012327">
    <property type="entry name" value="MeTrfase_D12"/>
</dbReference>
<dbReference type="SUPFAM" id="SSF53335">
    <property type="entry name" value="S-adenosyl-L-methionine-dependent methyltransferases"/>
    <property type="match status" value="1"/>
</dbReference>
<dbReference type="InterPro" id="IPR002052">
    <property type="entry name" value="DNA_methylase_N6_adenine_CS"/>
</dbReference>
<dbReference type="PANTHER" id="PTHR30481:SF3">
    <property type="entry name" value="DNA ADENINE METHYLASE"/>
    <property type="match status" value="1"/>
</dbReference>
<dbReference type="GO" id="GO:1904047">
    <property type="term" value="F:S-adenosyl-L-methionine binding"/>
    <property type="evidence" value="ECO:0007669"/>
    <property type="project" value="TreeGrafter"/>
</dbReference>
<dbReference type="InterPro" id="IPR012263">
    <property type="entry name" value="M_m6A_EcoRV"/>
</dbReference>
<dbReference type="Pfam" id="PF02086">
    <property type="entry name" value="MethyltransfD12"/>
    <property type="match status" value="1"/>
</dbReference>
<dbReference type="GO" id="GO:0006298">
    <property type="term" value="P:mismatch repair"/>
    <property type="evidence" value="ECO:0007669"/>
    <property type="project" value="TreeGrafter"/>
</dbReference>
<keyword evidence="5 8" id="KW-0949">S-adenosyl-L-methionine</keyword>
<comment type="similarity">
    <text evidence="1 8">Belongs to the N(4)/N(6)-methyltransferase family.</text>
</comment>
<organism evidence="9 10">
    <name type="scientific">Volucribacter amazonae</name>
    <dbReference type="NCBI Taxonomy" id="256731"/>
    <lineage>
        <taxon>Bacteria</taxon>
        <taxon>Pseudomonadati</taxon>
        <taxon>Pseudomonadota</taxon>
        <taxon>Gammaproteobacteria</taxon>
        <taxon>Pasteurellales</taxon>
        <taxon>Pasteurellaceae</taxon>
        <taxon>Volucribacter</taxon>
    </lineage>
</organism>
<dbReference type="EC" id="2.1.1.72" evidence="2 8"/>
<evidence type="ECO:0000256" key="1">
    <source>
        <dbReference type="ARBA" id="ARBA00006594"/>
    </source>
</evidence>
<dbReference type="Proteomes" id="UP001155500">
    <property type="component" value="Unassembled WGS sequence"/>
</dbReference>
<proteinExistence type="inferred from homology"/>
<dbReference type="NCBIfam" id="TIGR00571">
    <property type="entry name" value="dam"/>
    <property type="match status" value="1"/>
</dbReference>
<comment type="caution">
    <text evidence="9">The sequence shown here is derived from an EMBL/GenBank/DDBJ whole genome shotgun (WGS) entry which is preliminary data.</text>
</comment>
<dbReference type="GO" id="GO:0032259">
    <property type="term" value="P:methylation"/>
    <property type="evidence" value="ECO:0007669"/>
    <property type="project" value="UniProtKB-KW"/>
</dbReference>
<evidence type="ECO:0000256" key="4">
    <source>
        <dbReference type="ARBA" id="ARBA00022679"/>
    </source>
</evidence>
<evidence type="ECO:0000256" key="3">
    <source>
        <dbReference type="ARBA" id="ARBA00022603"/>
    </source>
</evidence>
<reference evidence="9" key="1">
    <citation type="submission" date="2016-03" db="EMBL/GenBank/DDBJ databases">
        <title>Co-evolution between Pasteurellaceae and their hosts.</title>
        <authorList>
            <person name="Hansen M.J."/>
            <person name="Bojesen A.M."/>
            <person name="Planet P."/>
        </authorList>
    </citation>
    <scope>NUCLEOTIDE SEQUENCE</scope>
    <source>
        <strain evidence="9">146/S8/89</strain>
    </source>
</reference>
<feature type="binding site" evidence="7">
    <location>
        <position position="12"/>
    </location>
    <ligand>
        <name>S-adenosyl-L-methionine</name>
        <dbReference type="ChEBI" id="CHEBI:59789"/>
    </ligand>
</feature>
<protein>
    <recommendedName>
        <fullName evidence="2 8">Site-specific DNA-methyltransferase (adenine-specific)</fullName>
        <ecNumber evidence="2 8">2.1.1.72</ecNumber>
    </recommendedName>
</protein>
<evidence type="ECO:0000256" key="7">
    <source>
        <dbReference type="PIRSR" id="PIRSR000398-1"/>
    </source>
</evidence>
<feature type="binding site" evidence="7">
    <location>
        <position position="180"/>
    </location>
    <ligand>
        <name>S-adenosyl-L-methionine</name>
        <dbReference type="ChEBI" id="CHEBI:59789"/>
    </ligand>
</feature>
<feature type="binding site" evidence="7">
    <location>
        <position position="53"/>
    </location>
    <ligand>
        <name>S-adenosyl-L-methionine</name>
        <dbReference type="ChEBI" id="CHEBI:59789"/>
    </ligand>
</feature>
<dbReference type="GO" id="GO:0009007">
    <property type="term" value="F:site-specific DNA-methyltransferase (adenine-specific) activity"/>
    <property type="evidence" value="ECO:0007669"/>
    <property type="project" value="UniProtKB-UniRule"/>
</dbReference>
<accession>A0A9X4SQ62</accession>
<dbReference type="Gene3D" id="3.40.50.150">
    <property type="entry name" value="Vaccinia Virus protein VP39"/>
    <property type="match status" value="1"/>
</dbReference>
<dbReference type="InterPro" id="IPR023095">
    <property type="entry name" value="Ade_MeTrfase_dom_2"/>
</dbReference>
<evidence type="ECO:0000313" key="9">
    <source>
        <dbReference type="EMBL" id="MDG6894926.1"/>
    </source>
</evidence>
<dbReference type="RefSeq" id="WP_279572374.1">
    <property type="nucleotide sequence ID" value="NZ_LWID01000001.1"/>
</dbReference>
<dbReference type="InterPro" id="IPR029063">
    <property type="entry name" value="SAM-dependent_MTases_sf"/>
</dbReference>
<dbReference type="GO" id="GO:0009307">
    <property type="term" value="P:DNA restriction-modification system"/>
    <property type="evidence" value="ECO:0007669"/>
    <property type="project" value="InterPro"/>
</dbReference>
<gene>
    <name evidence="9" type="ORF">A6A20_04630</name>
</gene>
<dbReference type="EMBL" id="LWID01000001">
    <property type="protein sequence ID" value="MDG6894926.1"/>
    <property type="molecule type" value="Genomic_DNA"/>
</dbReference>
<dbReference type="PIRSF" id="PIRSF000398">
    <property type="entry name" value="M_m6A_EcoRV"/>
    <property type="match status" value="1"/>
</dbReference>
<evidence type="ECO:0000256" key="5">
    <source>
        <dbReference type="ARBA" id="ARBA00022691"/>
    </source>
</evidence>
<keyword evidence="10" id="KW-1185">Reference proteome</keyword>